<evidence type="ECO:0000313" key="2">
    <source>
        <dbReference type="EMBL" id="MBB1246833.1"/>
    </source>
</evidence>
<feature type="region of interest" description="Disordered" evidence="1">
    <location>
        <begin position="23"/>
        <end position="59"/>
    </location>
</feature>
<protein>
    <recommendedName>
        <fullName evidence="4">ATPase</fullName>
    </recommendedName>
</protein>
<keyword evidence="3" id="KW-1185">Reference proteome</keyword>
<gene>
    <name evidence="2" type="ORF">GL263_25260</name>
</gene>
<reference evidence="3" key="1">
    <citation type="journal article" date="2020" name="Syst. Appl. Microbiol.">
        <title>Streptomyces alkaliterrae sp. nov., isolated from an alkaline soil, and emended descriptions of Streptomyces alkaliphilus, Streptomyces calidiresistens and Streptomyces durbertensis.</title>
        <authorList>
            <person name="Swiecimska M."/>
            <person name="Golinska P."/>
            <person name="Nouioui I."/>
            <person name="Wypij M."/>
            <person name="Rai M."/>
            <person name="Sangal V."/>
            <person name="Goodfellow M."/>
        </authorList>
    </citation>
    <scope>NUCLEOTIDE SEQUENCE [LARGE SCALE GENOMIC DNA]</scope>
    <source>
        <strain evidence="3">DSM 104538</strain>
    </source>
</reference>
<feature type="compositionally biased region" description="Low complexity" evidence="1">
    <location>
        <begin position="37"/>
        <end position="59"/>
    </location>
</feature>
<feature type="non-terminal residue" evidence="2">
    <location>
        <position position="124"/>
    </location>
</feature>
<dbReference type="Proteomes" id="UP000766698">
    <property type="component" value="Unassembled WGS sequence"/>
</dbReference>
<sequence>MTAWVLGADSGGSGLRVALAAVDPEHPEQGGTTAREPTAPVPTGTVTTGTVTTDPVPTGAHGISAGGLADRLLPAARRLLAAAGEPDGEVAAVCVGAAGMATLGADLRAALPGVLREALGVGPR</sequence>
<evidence type="ECO:0000256" key="1">
    <source>
        <dbReference type="SAM" id="MobiDB-lite"/>
    </source>
</evidence>
<evidence type="ECO:0008006" key="4">
    <source>
        <dbReference type="Google" id="ProtNLM"/>
    </source>
</evidence>
<name>A0ABR6ENL4_9ACTN</name>
<evidence type="ECO:0000313" key="3">
    <source>
        <dbReference type="Proteomes" id="UP000766698"/>
    </source>
</evidence>
<comment type="caution">
    <text evidence="2">The sequence shown here is derived from an EMBL/GenBank/DDBJ whole genome shotgun (WGS) entry which is preliminary data.</text>
</comment>
<dbReference type="EMBL" id="WMLF01000630">
    <property type="protein sequence ID" value="MBB1246833.1"/>
    <property type="molecule type" value="Genomic_DNA"/>
</dbReference>
<organism evidence="2 3">
    <name type="scientific">Streptomyces durbertensis</name>
    <dbReference type="NCBI Taxonomy" id="2448886"/>
    <lineage>
        <taxon>Bacteria</taxon>
        <taxon>Bacillati</taxon>
        <taxon>Actinomycetota</taxon>
        <taxon>Actinomycetes</taxon>
        <taxon>Kitasatosporales</taxon>
        <taxon>Streptomycetaceae</taxon>
        <taxon>Streptomyces</taxon>
    </lineage>
</organism>
<accession>A0ABR6ENL4</accession>
<proteinExistence type="predicted"/>